<evidence type="ECO:0000313" key="4">
    <source>
        <dbReference type="Proteomes" id="UP000282311"/>
    </source>
</evidence>
<feature type="region of interest" description="Disordered" evidence="1">
    <location>
        <begin position="940"/>
        <end position="1069"/>
    </location>
</feature>
<protein>
    <recommendedName>
        <fullName evidence="2">SLH domain-containing protein</fullName>
    </recommendedName>
</protein>
<keyword evidence="4" id="KW-1185">Reference proteome</keyword>
<evidence type="ECO:0000256" key="1">
    <source>
        <dbReference type="SAM" id="MobiDB-lite"/>
    </source>
</evidence>
<sequence>MSVSQFVYNVSGETITFSQGISKWVTSPDGRYIYAISYDGSRLLFIDTADFSVKKDVQLSSKPLDIRYANGNLYIAIPGDKKISVVDTAYGTSVTGSVYDYKLNSGTSAVDADADHIYYTSGATSELRKINIRTGFDEKVTIAGYEQAQLFTFWYDQTDNVLFVSTNLGLLKLNAATGTVMAQNAELIYTGAPGPVRSGDTIYWGPYALSASDLQLKGKSEDFWTLYADGNYQFTVKSLYNRATGIKITDYDMATNLFVDSNGHIYVYYFDLNVLKKYDSIESLKLADPQGQVPISLSRGSYFYDMDQYWGTIGGYFGLNPAVDERFITHYVIYFMDSEGNKIGQPVVTIPKKEIPGYWIPNGTIVPDKAVQFGIFSKNDIGESKQYAVSYITDNVNDYSIGIENLQIADSNAARGTIDLELSWRENRPNPKYANFEVYYADLSGQLLQKVATVPLNKTQDKQSLSLGHVADNTAKHIAVKFKRKDGTYFEKITYMPIADNVADEPVSTAVGASGAPADLLWPGWLLHQDTDKEAGYLGGRLQWLSPYGSSNGITSFIAYFLNDNDERMQPILETTTSAFKDNTMFGDFLPFLNPHTAIPKGAAKIGVFAKNEHGESETGLIRSIWDSPFAQAAQVRLVDDNPLRGKTEPRLTWVPSGDEKGIEKYQVLFIGESMNVIESAKVYEVDRNDIHAYELKIDVADIPAGAVNLSVMPVNRFGEWPPTDLFHSMTSVYDNTASESLKTLPVNMNLRSPSFVAFNDEDGDVDEIGGVLSWYDYNSDTNIKGYNIYFLDKNGNKLSNVARTGRSGYIFVQIPMNTRMIADMQLGVYAWNGREESATPTIAKLFDRTYSPALKPEQIVAVNKLLEKSATITVNGLIKGDEIKVYGNSTIPYPMASKISEGDSVVIQVPSFEAPAGSVYVTVKREQVMMLESTRVAKPYATVGGGGGDGGPIDPGTGNPGTENPGTGNPGTENPGTENPGTENPGTENPGTENPGTGNPGTGTPGTENPGTGNPGTENPGAGNPGTNNPGTSAPGPIGGGGAPSPSTNETPQPGTYTPVTKSETSNGKTYAVAELDAAKLAEAMKQAGQQGGKAVIDLKDAENAKVVIPANAFTGASAESGVVLSIRSNNVAYELPIGLFDTAAIAKQLGIEAKDVQITVTMEQVTGAAAEQISAQAQKEGMTLLAAPVEFTITVGAGEKSQSMNDFGNTFVSRTFTLTQAVDALRATAVRIDPVTGELHFVPAVFATANGQTEVRMMRQGNSVYAVVETKPKTFADLQGHWAKADIELLASKLIVKGASADAFKPDQSITRAEFASLLVRALGIAEEKTGRTAFTDVPNDAWFAGSVAAAASKGLVTGVEEKRFSPNESITREQMALMISRALAMTGKKASASSDKLMVFADRGTISAWAQAAVAEAVQAGLMNGVDADRFAPAEQASRAQVAVLLKRMLQYAGFMN</sequence>
<dbReference type="Gene3D" id="2.130.10.10">
    <property type="entry name" value="YVTN repeat-like/Quinoprotein amine dehydrogenase"/>
    <property type="match status" value="1"/>
</dbReference>
<feature type="compositionally biased region" description="Gly residues" evidence="1">
    <location>
        <begin position="944"/>
        <end position="954"/>
    </location>
</feature>
<evidence type="ECO:0000313" key="3">
    <source>
        <dbReference type="EMBL" id="RKN80721.1"/>
    </source>
</evidence>
<feature type="compositionally biased region" description="Low complexity" evidence="1">
    <location>
        <begin position="1006"/>
        <end position="1037"/>
    </location>
</feature>
<dbReference type="OrthoDB" id="2953792at2"/>
<name>A0A3B0C835_9BACL</name>
<reference evidence="3 4" key="1">
    <citation type="journal article" date="2007" name="Int. J. Syst. Evol. Microbiol.">
        <title>Paenibacillus ginsengarvi sp. nov., isolated from soil from ginseng cultivation.</title>
        <authorList>
            <person name="Yoon M.H."/>
            <person name="Ten L.N."/>
            <person name="Im W.T."/>
        </authorList>
    </citation>
    <scope>NUCLEOTIDE SEQUENCE [LARGE SCALE GENOMIC DNA]</scope>
    <source>
        <strain evidence="3 4">KCTC 13059</strain>
    </source>
</reference>
<dbReference type="Proteomes" id="UP000282311">
    <property type="component" value="Unassembled WGS sequence"/>
</dbReference>
<feature type="domain" description="SLH" evidence="2">
    <location>
        <begin position="1272"/>
        <end position="1335"/>
    </location>
</feature>
<feature type="compositionally biased region" description="Low complexity" evidence="1">
    <location>
        <begin position="955"/>
        <end position="998"/>
    </location>
</feature>
<dbReference type="PANTHER" id="PTHR43308">
    <property type="entry name" value="OUTER MEMBRANE PROTEIN ALPHA-RELATED"/>
    <property type="match status" value="1"/>
</dbReference>
<dbReference type="EMBL" id="RBAH01000014">
    <property type="protein sequence ID" value="RKN80721.1"/>
    <property type="molecule type" value="Genomic_DNA"/>
</dbReference>
<comment type="caution">
    <text evidence="3">The sequence shown here is derived from an EMBL/GenBank/DDBJ whole genome shotgun (WGS) entry which is preliminary data.</text>
</comment>
<dbReference type="SUPFAM" id="SSF50969">
    <property type="entry name" value="YVTN repeat-like/Quinoprotein amine dehydrogenase"/>
    <property type="match status" value="1"/>
</dbReference>
<organism evidence="3 4">
    <name type="scientific">Paenibacillus ginsengarvi</name>
    <dbReference type="NCBI Taxonomy" id="400777"/>
    <lineage>
        <taxon>Bacteria</taxon>
        <taxon>Bacillati</taxon>
        <taxon>Bacillota</taxon>
        <taxon>Bacilli</taxon>
        <taxon>Bacillales</taxon>
        <taxon>Paenibacillaceae</taxon>
        <taxon>Paenibacillus</taxon>
    </lineage>
</organism>
<gene>
    <name evidence="3" type="ORF">D7M11_19810</name>
</gene>
<feature type="domain" description="SLH" evidence="2">
    <location>
        <begin position="1336"/>
        <end position="1396"/>
    </location>
</feature>
<feature type="compositionally biased region" description="Polar residues" evidence="1">
    <location>
        <begin position="1050"/>
        <end position="1069"/>
    </location>
</feature>
<feature type="domain" description="SLH" evidence="2">
    <location>
        <begin position="1400"/>
        <end position="1460"/>
    </location>
</feature>
<dbReference type="InterPro" id="IPR015943">
    <property type="entry name" value="WD40/YVTN_repeat-like_dom_sf"/>
</dbReference>
<accession>A0A3B0C835</accession>
<dbReference type="InterPro" id="IPR051465">
    <property type="entry name" value="Cell_Envelope_Struct_Comp"/>
</dbReference>
<dbReference type="InterPro" id="IPR001119">
    <property type="entry name" value="SLH_dom"/>
</dbReference>
<dbReference type="PROSITE" id="PS51272">
    <property type="entry name" value="SLH"/>
    <property type="match status" value="3"/>
</dbReference>
<dbReference type="InterPro" id="IPR011044">
    <property type="entry name" value="Quino_amine_DH_bsu"/>
</dbReference>
<dbReference type="PANTHER" id="PTHR43308:SF5">
    <property type="entry name" value="S-LAYER PROTEIN _ PEPTIDOGLYCAN ENDO-BETA-N-ACETYLGLUCOSAMINIDASE"/>
    <property type="match status" value="1"/>
</dbReference>
<dbReference type="Pfam" id="PF00395">
    <property type="entry name" value="SLH"/>
    <property type="match status" value="3"/>
</dbReference>
<proteinExistence type="predicted"/>
<evidence type="ECO:0000259" key="2">
    <source>
        <dbReference type="PROSITE" id="PS51272"/>
    </source>
</evidence>
<dbReference type="RefSeq" id="WP_120748976.1">
    <property type="nucleotide sequence ID" value="NZ_RBAH01000014.1"/>
</dbReference>